<comment type="caution">
    <text evidence="1">The sequence shown here is derived from an EMBL/GenBank/DDBJ whole genome shotgun (WGS) entry which is preliminary data.</text>
</comment>
<gene>
    <name evidence="1" type="ORF">OWV82_013421</name>
</gene>
<organism evidence="1 2">
    <name type="scientific">Melia azedarach</name>
    <name type="common">Chinaberry tree</name>
    <dbReference type="NCBI Taxonomy" id="155640"/>
    <lineage>
        <taxon>Eukaryota</taxon>
        <taxon>Viridiplantae</taxon>
        <taxon>Streptophyta</taxon>
        <taxon>Embryophyta</taxon>
        <taxon>Tracheophyta</taxon>
        <taxon>Spermatophyta</taxon>
        <taxon>Magnoliopsida</taxon>
        <taxon>eudicotyledons</taxon>
        <taxon>Gunneridae</taxon>
        <taxon>Pentapetalae</taxon>
        <taxon>rosids</taxon>
        <taxon>malvids</taxon>
        <taxon>Sapindales</taxon>
        <taxon>Meliaceae</taxon>
        <taxon>Melia</taxon>
    </lineage>
</organism>
<keyword evidence="2" id="KW-1185">Reference proteome</keyword>
<accession>A0ACC1XWB4</accession>
<reference evidence="1 2" key="1">
    <citation type="journal article" date="2023" name="Science">
        <title>Complex scaffold remodeling in plant triterpene biosynthesis.</title>
        <authorList>
            <person name="De La Pena R."/>
            <person name="Hodgson H."/>
            <person name="Liu J.C."/>
            <person name="Stephenson M.J."/>
            <person name="Martin A.C."/>
            <person name="Owen C."/>
            <person name="Harkess A."/>
            <person name="Leebens-Mack J."/>
            <person name="Jimenez L.E."/>
            <person name="Osbourn A."/>
            <person name="Sattely E.S."/>
        </authorList>
    </citation>
    <scope>NUCLEOTIDE SEQUENCE [LARGE SCALE GENOMIC DNA]</scope>
    <source>
        <strain evidence="2">cv. JPN11</strain>
        <tissue evidence="1">Leaf</tissue>
    </source>
</reference>
<protein>
    <submittedName>
        <fullName evidence="1">Uncharacterized protein</fullName>
    </submittedName>
</protein>
<name>A0ACC1XWB4_MELAZ</name>
<sequence>MATPSKLFSICSVLMSCTFAYSAFVQLNDPDWYFWFPLYAFACVVNLLNRATSPNAITGFAAKVALWLGTFLFIKVVVEDVVSGIAGFCSLDLTERVVREKIGSGLVIISMILHLKASSLVQPRLPKHRKMNERFARLIDIGMAVLLGFSCGLPFIFFVIQKGEIKL</sequence>
<dbReference type="Proteomes" id="UP001164539">
    <property type="component" value="Chromosome 7"/>
</dbReference>
<evidence type="ECO:0000313" key="2">
    <source>
        <dbReference type="Proteomes" id="UP001164539"/>
    </source>
</evidence>
<dbReference type="EMBL" id="CM051400">
    <property type="protein sequence ID" value="KAJ4715019.1"/>
    <property type="molecule type" value="Genomic_DNA"/>
</dbReference>
<evidence type="ECO:0000313" key="1">
    <source>
        <dbReference type="EMBL" id="KAJ4715019.1"/>
    </source>
</evidence>
<proteinExistence type="predicted"/>